<evidence type="ECO:0000313" key="3">
    <source>
        <dbReference type="Proteomes" id="UP000887574"/>
    </source>
</evidence>
<reference evidence="4" key="1">
    <citation type="submission" date="2022-11" db="UniProtKB">
        <authorList>
            <consortium name="WormBaseParasite"/>
        </authorList>
    </citation>
    <scope>IDENTIFICATION</scope>
</reference>
<organism evidence="3 4">
    <name type="scientific">Ditylenchus dipsaci</name>
    <dbReference type="NCBI Taxonomy" id="166011"/>
    <lineage>
        <taxon>Eukaryota</taxon>
        <taxon>Metazoa</taxon>
        <taxon>Ecdysozoa</taxon>
        <taxon>Nematoda</taxon>
        <taxon>Chromadorea</taxon>
        <taxon>Rhabditida</taxon>
        <taxon>Tylenchina</taxon>
        <taxon>Tylenchomorpha</taxon>
        <taxon>Sphaerularioidea</taxon>
        <taxon>Anguinidae</taxon>
        <taxon>Anguininae</taxon>
        <taxon>Ditylenchus</taxon>
    </lineage>
</organism>
<evidence type="ECO:0000256" key="2">
    <source>
        <dbReference type="SAM" id="Phobius"/>
    </source>
</evidence>
<keyword evidence="2" id="KW-1133">Transmembrane helix</keyword>
<proteinExistence type="predicted"/>
<name>A0A915CT41_9BILA</name>
<keyword evidence="3" id="KW-1185">Reference proteome</keyword>
<feature type="region of interest" description="Disordered" evidence="1">
    <location>
        <begin position="258"/>
        <end position="280"/>
    </location>
</feature>
<accession>A0A915CT41</accession>
<dbReference type="Proteomes" id="UP000887574">
    <property type="component" value="Unplaced"/>
</dbReference>
<feature type="transmembrane region" description="Helical" evidence="2">
    <location>
        <begin position="12"/>
        <end position="32"/>
    </location>
</feature>
<feature type="compositionally biased region" description="Polar residues" evidence="1">
    <location>
        <begin position="262"/>
        <end position="274"/>
    </location>
</feature>
<keyword evidence="2" id="KW-0472">Membrane</keyword>
<dbReference type="AlphaFoldDB" id="A0A915CT41"/>
<evidence type="ECO:0000256" key="1">
    <source>
        <dbReference type="SAM" id="MobiDB-lite"/>
    </source>
</evidence>
<sequence>MNQRSGLPSIVHYFFGTLHFLVPVVGLNVFRFETSSALPLWAMSICDCICLMAQFAQATFHVFVKFRGDRITAKNSHTAALFCKIDLYLIHTTSAFSVWCWLVLSVMSSGQLQPQYLSCYENTEINATMSQTAHLMDIFLSYVVPAFIRILLDGIVLFYCYRPNIVEVPVIERRFGISAPSPSDAPPELSESLRAMWTLEGGEQLIPAKYLLVLEGISQLLYFGQFTCNAFYLSTTIYETSTIPMRPLAMPCVIRRNRKPSTPKSAPPSLSSDLHQLIIK</sequence>
<evidence type="ECO:0000313" key="4">
    <source>
        <dbReference type="WBParaSite" id="jg11850"/>
    </source>
</evidence>
<feature type="transmembrane region" description="Helical" evidence="2">
    <location>
        <begin position="85"/>
        <end position="104"/>
    </location>
</feature>
<feature type="transmembrane region" description="Helical" evidence="2">
    <location>
        <begin position="139"/>
        <end position="161"/>
    </location>
</feature>
<keyword evidence="2" id="KW-0812">Transmembrane</keyword>
<dbReference type="WBParaSite" id="jg11850">
    <property type="protein sequence ID" value="jg11850"/>
    <property type="gene ID" value="jg11850"/>
</dbReference>
<protein>
    <submittedName>
        <fullName evidence="4">G protein-coupled receptor</fullName>
    </submittedName>
</protein>
<feature type="transmembrane region" description="Helical" evidence="2">
    <location>
        <begin position="38"/>
        <end position="64"/>
    </location>
</feature>